<protein>
    <recommendedName>
        <fullName evidence="2">Toprim domain-containing protein</fullName>
    </recommendedName>
</protein>
<sequence>MLDAVDQFKEALHARGLVPPVEIQADGEIHRCHAEGRGGENDGAYLLHLDGIPAGGFENWRDGEGWENWRADIGRTLTPEEEAAHRSHTEAMRKAREAEDKRRKAEARERAKRVWDSALPCTGHPYLTRKGIKAHGARIVSNGYRKGDLVLPVRDAEGKLHSLQFIGQDGGKLFLPGGRKRACYFSIGKPAGVLYVAEGFATAASIHEATGQAVAVAFDAGNLQPVAESLRAKYPGLDLVIAADDDYRTDGNPGRAKATEAARAIGAKIALPVFGEDRPERATDYNDLHQSRGLEAVRVCLEGAGLVPSPAKEAGKNEAARAANAGENPQGWPEAQPFTSRVEALPYPVDALPEVIRAAVEEVQGFVQAPVPLVASSALAALSLAAQAHWDMRRAEKLAGPVGLFLLTIADSGERKSTCDGFFTRVIRDYEAQQAELAKPAVKDYRAALDAWEAQRNGIKDGIRAGAKAGKDTQALERKLRDLEHEKPEGPRVPRLIYADATPESLKWSLAKVWPSGGVVSSEAGIVFGSHGMGNESAMRNLGTLNQLWDGTEIATERRTSESFTVRGARLSIALQVQEATLRAFFDQSGTLARGSGFMARFLVAWPESTQGSRPFTEAPATWPYLSAFNRRIEALLNLPAPIDGDGALAPAMLSFSVEAKAEWVAFHDRIERDLPNGERFHDIRDVASKIADNAARMAALFHAFEGAAGGAVGVDSFRSAARIAEWHLNEARRFFGELALPAGLADAAHLESWLVNRCRKNGSSEVPTKEVQQFGPGTLREKAKIDAAMMELEELGRARRITEGKRRFITLNPSILAPVEPATAIPATFAIPSTLNPQNEAIGSRNSRNSSSKPAMPEDRAPFKAVSGEAFTVDL</sequence>
<name>A0ABQ5PYT2_9BACT</name>
<dbReference type="EMBL" id="BSDC01000002">
    <property type="protein sequence ID" value="GLH67311.1"/>
    <property type="molecule type" value="Genomic_DNA"/>
</dbReference>
<feature type="region of interest" description="Disordered" evidence="1">
    <location>
        <begin position="311"/>
        <end position="335"/>
    </location>
</feature>
<dbReference type="SMART" id="SM00493">
    <property type="entry name" value="TOPRIM"/>
    <property type="match status" value="1"/>
</dbReference>
<dbReference type="RefSeq" id="WP_285608367.1">
    <property type="nucleotide sequence ID" value="NZ_BSDC01000002.1"/>
</dbReference>
<keyword evidence="4" id="KW-1185">Reference proteome</keyword>
<feature type="domain" description="Toprim" evidence="2">
    <location>
        <begin position="192"/>
        <end position="270"/>
    </location>
</feature>
<dbReference type="InterPro" id="IPR006171">
    <property type="entry name" value="TOPRIM_dom"/>
</dbReference>
<dbReference type="Pfam" id="PF13148">
    <property type="entry name" value="DUF3987"/>
    <property type="match status" value="1"/>
</dbReference>
<proteinExistence type="predicted"/>
<organism evidence="3 4">
    <name type="scientific">Geothrix edaphica</name>
    <dbReference type="NCBI Taxonomy" id="2927976"/>
    <lineage>
        <taxon>Bacteria</taxon>
        <taxon>Pseudomonadati</taxon>
        <taxon>Acidobacteriota</taxon>
        <taxon>Holophagae</taxon>
        <taxon>Holophagales</taxon>
        <taxon>Holophagaceae</taxon>
        <taxon>Geothrix</taxon>
    </lineage>
</organism>
<feature type="compositionally biased region" description="Polar residues" evidence="1">
    <location>
        <begin position="836"/>
        <end position="854"/>
    </location>
</feature>
<evidence type="ECO:0000313" key="3">
    <source>
        <dbReference type="EMBL" id="GLH67311.1"/>
    </source>
</evidence>
<dbReference type="Pfam" id="PF13362">
    <property type="entry name" value="Toprim_3"/>
    <property type="match status" value="1"/>
</dbReference>
<evidence type="ECO:0000313" key="4">
    <source>
        <dbReference type="Proteomes" id="UP001165044"/>
    </source>
</evidence>
<dbReference type="InterPro" id="IPR025048">
    <property type="entry name" value="DUF3987"/>
</dbReference>
<comment type="caution">
    <text evidence="3">The sequence shown here is derived from an EMBL/GenBank/DDBJ whole genome shotgun (WGS) entry which is preliminary data.</text>
</comment>
<feature type="compositionally biased region" description="Basic and acidic residues" evidence="1">
    <location>
        <begin position="82"/>
        <end position="105"/>
    </location>
</feature>
<feature type="region of interest" description="Disordered" evidence="1">
    <location>
        <begin position="81"/>
        <end position="105"/>
    </location>
</feature>
<evidence type="ECO:0000256" key="1">
    <source>
        <dbReference type="SAM" id="MobiDB-lite"/>
    </source>
</evidence>
<reference evidence="3" key="1">
    <citation type="journal article" date="2023" name="Antonie Van Leeuwenhoek">
        <title>Mesoterricola silvestris gen. nov., sp. nov., Mesoterricola sediminis sp. nov., Geothrix oryzae sp. nov., Geothrix edaphica sp. nov., Geothrix rubra sp. nov., and Geothrix limicola sp. nov., six novel members of Acidobacteriota isolated from soils.</title>
        <authorList>
            <person name="Itoh H."/>
            <person name="Sugisawa Y."/>
            <person name="Mise K."/>
            <person name="Xu Z."/>
            <person name="Kuniyasu M."/>
            <person name="Ushijima N."/>
            <person name="Kawano K."/>
            <person name="Kobayashi E."/>
            <person name="Shiratori Y."/>
            <person name="Masuda Y."/>
            <person name="Senoo K."/>
        </authorList>
    </citation>
    <scope>NUCLEOTIDE SEQUENCE</scope>
    <source>
        <strain evidence="3">Red802</strain>
    </source>
</reference>
<gene>
    <name evidence="3" type="ORF">GETHED_16750</name>
</gene>
<evidence type="ECO:0000259" key="2">
    <source>
        <dbReference type="SMART" id="SM00493"/>
    </source>
</evidence>
<dbReference type="Proteomes" id="UP001165044">
    <property type="component" value="Unassembled WGS sequence"/>
</dbReference>
<feature type="region of interest" description="Disordered" evidence="1">
    <location>
        <begin position="836"/>
        <end position="876"/>
    </location>
</feature>
<accession>A0ABQ5PYT2</accession>